<evidence type="ECO:0000256" key="1">
    <source>
        <dbReference type="SAM" id="MobiDB-lite"/>
    </source>
</evidence>
<evidence type="ECO:0000313" key="5">
    <source>
        <dbReference type="Proteomes" id="UP000276128"/>
    </source>
</evidence>
<dbReference type="InterPro" id="IPR015168">
    <property type="entry name" value="SsuA/THI5"/>
</dbReference>
<dbReference type="GO" id="GO:0009228">
    <property type="term" value="P:thiamine biosynthetic process"/>
    <property type="evidence" value="ECO:0007669"/>
    <property type="project" value="InterPro"/>
</dbReference>
<evidence type="ECO:0000259" key="3">
    <source>
        <dbReference type="Pfam" id="PF09084"/>
    </source>
</evidence>
<feature type="signal peptide" evidence="2">
    <location>
        <begin position="1"/>
        <end position="22"/>
    </location>
</feature>
<feature type="region of interest" description="Disordered" evidence="1">
    <location>
        <begin position="27"/>
        <end position="48"/>
    </location>
</feature>
<dbReference type="Proteomes" id="UP000276128">
    <property type="component" value="Unassembled WGS sequence"/>
</dbReference>
<dbReference type="OrthoDB" id="9815602at2"/>
<keyword evidence="5" id="KW-1185">Reference proteome</keyword>
<dbReference type="Gene3D" id="3.40.190.10">
    <property type="entry name" value="Periplasmic binding protein-like II"/>
    <property type="match status" value="2"/>
</dbReference>
<dbReference type="InterPro" id="IPR027939">
    <property type="entry name" value="NMT1/THI5"/>
</dbReference>
<evidence type="ECO:0000313" key="4">
    <source>
        <dbReference type="EMBL" id="RTE06450.1"/>
    </source>
</evidence>
<dbReference type="GO" id="GO:0016740">
    <property type="term" value="F:transferase activity"/>
    <property type="evidence" value="ECO:0007669"/>
    <property type="project" value="UniProtKB-KW"/>
</dbReference>
<reference evidence="4 5" key="1">
    <citation type="submission" date="2018-12" db="EMBL/GenBank/DDBJ databases">
        <title>Bacillus ochoae sp. nov., Paenibacillus whitsoniae sp. nov., Paenibacillus spiritus sp. nov. Isolated from the Mars Exploration Rover during spacecraft assembly.</title>
        <authorList>
            <person name="Seuylemezian A."/>
            <person name="Vaishampayan P."/>
        </authorList>
    </citation>
    <scope>NUCLEOTIDE SEQUENCE [LARGE SCALE GENOMIC DNA]</scope>
    <source>
        <strain evidence="4 5">MER 54</strain>
    </source>
</reference>
<accession>A0A3S0BSH1</accession>
<gene>
    <name evidence="4" type="ORF">EJQ19_22975</name>
</gene>
<protein>
    <submittedName>
        <fullName evidence="4">Myristoyl transferase</fullName>
    </submittedName>
</protein>
<organism evidence="4 5">
    <name type="scientific">Paenibacillus whitsoniae</name>
    <dbReference type="NCBI Taxonomy" id="2496558"/>
    <lineage>
        <taxon>Bacteria</taxon>
        <taxon>Bacillati</taxon>
        <taxon>Bacillota</taxon>
        <taxon>Bacilli</taxon>
        <taxon>Bacillales</taxon>
        <taxon>Paenibacillaceae</taxon>
        <taxon>Paenibacillus</taxon>
    </lineage>
</organism>
<dbReference type="EMBL" id="RXHU01000074">
    <property type="protein sequence ID" value="RTE06450.1"/>
    <property type="molecule type" value="Genomic_DNA"/>
</dbReference>
<dbReference type="RefSeq" id="WP_126143575.1">
    <property type="nucleotide sequence ID" value="NZ_RXHU01000074.1"/>
</dbReference>
<feature type="chain" id="PRO_5039129582" evidence="2">
    <location>
        <begin position="23"/>
        <end position="343"/>
    </location>
</feature>
<dbReference type="Pfam" id="PF09084">
    <property type="entry name" value="NMT1"/>
    <property type="match status" value="1"/>
</dbReference>
<keyword evidence="2" id="KW-0732">Signal</keyword>
<proteinExistence type="predicted"/>
<keyword evidence="4" id="KW-0808">Transferase</keyword>
<sequence length="343" mass="37626">MNTSGLLKASSAAIITTLVLTACGSSSTTAPEASVNTAAPASAGTSKKTDKITQTMSWFAQPEMGGHYAAQIAKIYEKAGLDVTLQQGGPQVSNVQLVASGKIQFAMANADEVVLAREQGIPVKVIYANLQTNPQNLIFHKNSGITKIEDLNGRKVYTAVGFPFWQYMSFKYKLDKVQIQSYTGSLAGFSADKDSVTQGFATNEPYVLKKQGVDVSWFLNADLGYNPYGNVVIATDAFIQKNPDLIKRYLKATTEGWDYYYAHSDEINKEINGVNKDYDLDHLKDAQEVAKDFIFGGDAKTHGVGYMSEERWQTLVSQMKEAGMIKQDISPKDLFTNDFLPTK</sequence>
<comment type="caution">
    <text evidence="4">The sequence shown here is derived from an EMBL/GenBank/DDBJ whole genome shotgun (WGS) entry which is preliminary data.</text>
</comment>
<evidence type="ECO:0000256" key="2">
    <source>
        <dbReference type="SAM" id="SignalP"/>
    </source>
</evidence>
<dbReference type="PANTHER" id="PTHR31528">
    <property type="entry name" value="4-AMINO-5-HYDROXYMETHYL-2-METHYLPYRIMIDINE PHOSPHATE SYNTHASE THI11-RELATED"/>
    <property type="match status" value="1"/>
</dbReference>
<dbReference type="SUPFAM" id="SSF53850">
    <property type="entry name" value="Periplasmic binding protein-like II"/>
    <property type="match status" value="1"/>
</dbReference>
<feature type="domain" description="SsuA/THI5-like" evidence="3">
    <location>
        <begin position="61"/>
        <end position="266"/>
    </location>
</feature>
<dbReference type="PANTHER" id="PTHR31528:SF3">
    <property type="entry name" value="THIAMINE BIOSYNTHESIS PROTEIN HI_0357-RELATED"/>
    <property type="match status" value="1"/>
</dbReference>
<dbReference type="AlphaFoldDB" id="A0A3S0BSH1"/>
<name>A0A3S0BSH1_9BACL</name>